<evidence type="ECO:0000313" key="2">
    <source>
        <dbReference type="EMBL" id="EFC47974.1"/>
    </source>
</evidence>
<dbReference type="Proteomes" id="UP000006671">
    <property type="component" value="Unassembled WGS sequence"/>
</dbReference>
<accession>D2V4Q6</accession>
<evidence type="ECO:0000256" key="1">
    <source>
        <dbReference type="SAM" id="MobiDB-lite"/>
    </source>
</evidence>
<evidence type="ECO:0000313" key="3">
    <source>
        <dbReference type="Proteomes" id="UP000006671"/>
    </source>
</evidence>
<dbReference type="VEuPathDB" id="AmoebaDB:NAEGRDRAFT_46705"/>
<dbReference type="InParanoid" id="D2V4Q6"/>
<feature type="compositionally biased region" description="Basic and acidic residues" evidence="1">
    <location>
        <begin position="255"/>
        <end position="265"/>
    </location>
</feature>
<dbReference type="EMBL" id="GG738852">
    <property type="protein sequence ID" value="EFC47974.1"/>
    <property type="molecule type" value="Genomic_DNA"/>
</dbReference>
<dbReference type="GeneID" id="8848785"/>
<sequence>MYNLEDKNVLDIDTRQERPTRPIVSYFSLEGDQEYIDIEIYNATLEESSILKYKRDMAVKGFYFDPKYQRNYRRIYTERGAEIFGLQEMNFVRRVKIVGFPKFNQKKRKIKKLMETWGHSKDEIDFCLASCRFDYQIDSDDNLIIQVSNLIEAINFNPIEIHTSSMIPCNISDALSEEVQDKFEQIEELVVNIDLKDDVIEYLEKSKSVSALRFSGRANGKTLRTRGLDILALLNDMSSTTSEAPGEPQLDEAESDHQDNKRGRDEFEDEDVYNTSPPRKCSPPQKPSPPLITKSVTFRTQEQIEEYFD</sequence>
<keyword evidence="3" id="KW-1185">Reference proteome</keyword>
<dbReference type="AlphaFoldDB" id="D2V4Q6"/>
<protein>
    <submittedName>
        <fullName evidence="2">Predicted protein</fullName>
    </submittedName>
</protein>
<reference evidence="2 3" key="1">
    <citation type="journal article" date="2010" name="Cell">
        <title>The genome of Naegleria gruberi illuminates early eukaryotic versatility.</title>
        <authorList>
            <person name="Fritz-Laylin L.K."/>
            <person name="Prochnik S.E."/>
            <person name="Ginger M.L."/>
            <person name="Dacks J.B."/>
            <person name="Carpenter M.L."/>
            <person name="Field M.C."/>
            <person name="Kuo A."/>
            <person name="Paredez A."/>
            <person name="Chapman J."/>
            <person name="Pham J."/>
            <person name="Shu S."/>
            <person name="Neupane R."/>
            <person name="Cipriano M."/>
            <person name="Mancuso J."/>
            <person name="Tu H."/>
            <person name="Salamov A."/>
            <person name="Lindquist E."/>
            <person name="Shapiro H."/>
            <person name="Lucas S."/>
            <person name="Grigoriev I.V."/>
            <person name="Cande W.Z."/>
            <person name="Fulton C."/>
            <person name="Rokhsar D.S."/>
            <person name="Dawson S.C."/>
        </authorList>
    </citation>
    <scope>NUCLEOTIDE SEQUENCE [LARGE SCALE GENOMIC DNA]</scope>
    <source>
        <strain evidence="2 3">NEG-M</strain>
    </source>
</reference>
<gene>
    <name evidence="2" type="ORF">NAEGRDRAFT_46705</name>
</gene>
<dbReference type="KEGG" id="ngr:NAEGRDRAFT_46705"/>
<dbReference type="OrthoDB" id="10325631at2759"/>
<proteinExistence type="predicted"/>
<feature type="region of interest" description="Disordered" evidence="1">
    <location>
        <begin position="239"/>
        <end position="296"/>
    </location>
</feature>
<name>D2V4Q6_NAEGR</name>
<feature type="compositionally biased region" description="Pro residues" evidence="1">
    <location>
        <begin position="280"/>
        <end position="290"/>
    </location>
</feature>
<dbReference type="RefSeq" id="XP_002680718.1">
    <property type="nucleotide sequence ID" value="XM_002680672.1"/>
</dbReference>
<organism evidence="3">
    <name type="scientific">Naegleria gruberi</name>
    <name type="common">Amoeba</name>
    <dbReference type="NCBI Taxonomy" id="5762"/>
    <lineage>
        <taxon>Eukaryota</taxon>
        <taxon>Discoba</taxon>
        <taxon>Heterolobosea</taxon>
        <taxon>Tetramitia</taxon>
        <taxon>Eutetramitia</taxon>
        <taxon>Vahlkampfiidae</taxon>
        <taxon>Naegleria</taxon>
    </lineage>
</organism>